<keyword evidence="4" id="KW-0436">Ligase</keyword>
<dbReference type="GO" id="GO:0016874">
    <property type="term" value="F:ligase activity"/>
    <property type="evidence" value="ECO:0007669"/>
    <property type="project" value="UniProtKB-KW"/>
</dbReference>
<keyword evidence="5" id="KW-1185">Reference proteome</keyword>
<evidence type="ECO:0000313" key="5">
    <source>
        <dbReference type="Proteomes" id="UP001596103"/>
    </source>
</evidence>
<reference evidence="5" key="1">
    <citation type="journal article" date="2019" name="Int. J. Syst. Evol. Microbiol.">
        <title>The Global Catalogue of Microorganisms (GCM) 10K type strain sequencing project: providing services to taxonomists for standard genome sequencing and annotation.</title>
        <authorList>
            <consortium name="The Broad Institute Genomics Platform"/>
            <consortium name="The Broad Institute Genome Sequencing Center for Infectious Disease"/>
            <person name="Wu L."/>
            <person name="Ma J."/>
        </authorList>
    </citation>
    <scope>NUCLEOTIDE SEQUENCE [LARGE SCALE GENOMIC DNA]</scope>
    <source>
        <strain evidence="5">CCUG 56042</strain>
    </source>
</reference>
<dbReference type="InterPro" id="IPR050237">
    <property type="entry name" value="ATP-dep_AMP-bd_enzyme"/>
</dbReference>
<protein>
    <submittedName>
        <fullName evidence="4">Long-chain fatty acid--CoA ligase</fullName>
    </submittedName>
</protein>
<sequence>MSTSELSQSASQSAAPARRALPSPHWPPHLSPHLTIPATNLFYNAEVSAARFPDKPYIYFYDTPVTFAQFKDEAERVAGYLQQHCGVKAGDRVLLYMQNSPQWIIAYYGILRANAVVVPVNPMNLTEELAHYVEDSGATTAFVAQDLYARIAPHVHEGAGEGLHHLLVATYSDYLKREPSSPPPEFVSAPRHVAGPGVVHWADVLDARCVPGALNAGPDDLCVMPYTSGTTGKPKGCMHTHRSVMSTAVGGCNWFGSNQDAVQLSVLPLFHVTGMQGGMNSPLYNGSTIVILPRWDRDAAARAIEHYRINGWQAISTMVVDFISNPRIDEYDLSSLAWMRGGGATMPDAVVKKLRDLTGLEFVEGYGMSETMAATHINPPQRPKPQCLGIPVFDVDARVVDPITLEELPDGESGELIMHGPQVMQGYWRNPQATRDAFIERDGKRFLRTGDLVRRDEEGYYFMTDRLKRMINASGYKVWPAEVEALMYRHPAIKEVCVIGTQDERRGETVKACVVLDPKQQGSVSEDDIIAWAHANMAAYKAPRIVQFVDTLPKSGSGKILWRKLQEDEAQARG</sequence>
<organism evidence="4 5">
    <name type="scientific">Paraburkholderia denitrificans</name>
    <dbReference type="NCBI Taxonomy" id="694025"/>
    <lineage>
        <taxon>Bacteria</taxon>
        <taxon>Pseudomonadati</taxon>
        <taxon>Pseudomonadota</taxon>
        <taxon>Betaproteobacteria</taxon>
        <taxon>Burkholderiales</taxon>
        <taxon>Burkholderiaceae</taxon>
        <taxon>Paraburkholderia</taxon>
    </lineage>
</organism>
<dbReference type="Gene3D" id="3.30.300.30">
    <property type="match status" value="1"/>
</dbReference>
<dbReference type="InterPro" id="IPR025110">
    <property type="entry name" value="AMP-bd_C"/>
</dbReference>
<evidence type="ECO:0000259" key="3">
    <source>
        <dbReference type="Pfam" id="PF13193"/>
    </source>
</evidence>
<dbReference type="RefSeq" id="WP_377709997.1">
    <property type="nucleotide sequence ID" value="NZ_JBHSMP010000008.1"/>
</dbReference>
<dbReference type="Gene3D" id="3.40.50.12780">
    <property type="entry name" value="N-terminal domain of ligase-like"/>
    <property type="match status" value="1"/>
</dbReference>
<dbReference type="Pfam" id="PF00501">
    <property type="entry name" value="AMP-binding"/>
    <property type="match status" value="1"/>
</dbReference>
<evidence type="ECO:0000259" key="2">
    <source>
        <dbReference type="Pfam" id="PF00501"/>
    </source>
</evidence>
<accession>A0ABW0J5H4</accession>
<feature type="domain" description="AMP-dependent synthetase/ligase" evidence="2">
    <location>
        <begin position="46"/>
        <end position="428"/>
    </location>
</feature>
<dbReference type="PANTHER" id="PTHR43767">
    <property type="entry name" value="LONG-CHAIN-FATTY-ACID--COA LIGASE"/>
    <property type="match status" value="1"/>
</dbReference>
<comment type="caution">
    <text evidence="4">The sequence shown here is derived from an EMBL/GenBank/DDBJ whole genome shotgun (WGS) entry which is preliminary data.</text>
</comment>
<dbReference type="InterPro" id="IPR000873">
    <property type="entry name" value="AMP-dep_synth/lig_dom"/>
</dbReference>
<dbReference type="NCBIfam" id="NF006181">
    <property type="entry name" value="PRK08314.1"/>
    <property type="match status" value="1"/>
</dbReference>
<gene>
    <name evidence="4" type="ORF">ACFPTO_05435</name>
</gene>
<dbReference type="PROSITE" id="PS00455">
    <property type="entry name" value="AMP_BINDING"/>
    <property type="match status" value="1"/>
</dbReference>
<dbReference type="InterPro" id="IPR042099">
    <property type="entry name" value="ANL_N_sf"/>
</dbReference>
<dbReference type="SUPFAM" id="SSF56801">
    <property type="entry name" value="Acetyl-CoA synthetase-like"/>
    <property type="match status" value="1"/>
</dbReference>
<name>A0ABW0J5H4_9BURK</name>
<dbReference type="EMBL" id="JBHSMP010000008">
    <property type="protein sequence ID" value="MFC5428249.1"/>
    <property type="molecule type" value="Genomic_DNA"/>
</dbReference>
<dbReference type="PANTHER" id="PTHR43767:SF1">
    <property type="entry name" value="NONRIBOSOMAL PEPTIDE SYNTHASE PES1 (EUROFUNG)-RELATED"/>
    <property type="match status" value="1"/>
</dbReference>
<dbReference type="InterPro" id="IPR045851">
    <property type="entry name" value="AMP-bd_C_sf"/>
</dbReference>
<dbReference type="Pfam" id="PF13193">
    <property type="entry name" value="AMP-binding_C"/>
    <property type="match status" value="1"/>
</dbReference>
<dbReference type="InterPro" id="IPR020845">
    <property type="entry name" value="AMP-binding_CS"/>
</dbReference>
<feature type="region of interest" description="Disordered" evidence="1">
    <location>
        <begin position="1"/>
        <end position="22"/>
    </location>
</feature>
<feature type="domain" description="AMP-binding enzyme C-terminal" evidence="3">
    <location>
        <begin position="482"/>
        <end position="559"/>
    </location>
</feature>
<proteinExistence type="predicted"/>
<dbReference type="Proteomes" id="UP001596103">
    <property type="component" value="Unassembled WGS sequence"/>
</dbReference>
<evidence type="ECO:0000256" key="1">
    <source>
        <dbReference type="SAM" id="MobiDB-lite"/>
    </source>
</evidence>
<evidence type="ECO:0000313" key="4">
    <source>
        <dbReference type="EMBL" id="MFC5428249.1"/>
    </source>
</evidence>